<name>A0A146KE00_9EUKA</name>
<feature type="domain" description="EGF-like" evidence="3">
    <location>
        <begin position="322"/>
        <end position="361"/>
    </location>
</feature>
<protein>
    <submittedName>
        <fullName evidence="4">Neurogenic locus notch-like protein</fullName>
    </submittedName>
</protein>
<dbReference type="InterPro" id="IPR000742">
    <property type="entry name" value="EGF"/>
</dbReference>
<dbReference type="AlphaFoldDB" id="A0A146KE00"/>
<proteinExistence type="predicted"/>
<keyword evidence="1" id="KW-0812">Transmembrane</keyword>
<feature type="domain" description="EGF-like" evidence="3">
    <location>
        <begin position="237"/>
        <end position="285"/>
    </location>
</feature>
<feature type="domain" description="EGF-like" evidence="3">
    <location>
        <begin position="75"/>
        <end position="130"/>
    </location>
</feature>
<dbReference type="SMART" id="SM00181">
    <property type="entry name" value="EGF"/>
    <property type="match status" value="4"/>
</dbReference>
<sequence length="417" mass="46966">PFLYKKMIFYINYVFLACVDANVKKPCANHGQCINDQCVCSVSWKKTDEAPYCTVCDDGYDPSGDTTDRCVNIAYCKTNQTPGDIKECYDHGYCTAVDTNNKDTAWFCNCVDHYVNTTRIDHKKVATNCSICEKDYLPTKQEKCITEACQSSKYLENEKEMAVECADQGTCLDHHSDSPVINIIIKVLENLLKEYFNVTMPGCFCKGRNMDSICVNCKLTYEKHMNEDNKTDCFPDQCKVYDENKQTHMNNCNDLGNCSFDSFRESFVCSCEQGYDETTACTSCINKLTVQSGCTECEKGWDINTSCFQCEFGRNETDNCQSCLDGYDIETGCTTCVGGYDVLTRCEKCPHGMADNGEKCIKSNEAGSNTAVVVIGIIFGVVALVAIIFTVMHFMRKKRTAQYQVVDLDEENHLQEQ</sequence>
<keyword evidence="2" id="KW-0732">Signal</keyword>
<keyword evidence="1" id="KW-0472">Membrane</keyword>
<feature type="signal peptide" evidence="2">
    <location>
        <begin position="1"/>
        <end position="21"/>
    </location>
</feature>
<feature type="chain" id="PRO_5007526571" evidence="2">
    <location>
        <begin position="22"/>
        <end position="417"/>
    </location>
</feature>
<evidence type="ECO:0000259" key="3">
    <source>
        <dbReference type="SMART" id="SM00181"/>
    </source>
</evidence>
<evidence type="ECO:0000256" key="1">
    <source>
        <dbReference type="SAM" id="Phobius"/>
    </source>
</evidence>
<reference evidence="4" key="1">
    <citation type="submission" date="2015-07" db="EMBL/GenBank/DDBJ databases">
        <title>Adaptation to a free-living lifestyle via gene acquisitions in the diplomonad Trepomonas sp. PC1.</title>
        <authorList>
            <person name="Xu F."/>
            <person name="Jerlstrom-Hultqvist J."/>
            <person name="Kolisko M."/>
            <person name="Simpson A.G.B."/>
            <person name="Roger A.J."/>
            <person name="Svard S.G."/>
            <person name="Andersson J.O."/>
        </authorList>
    </citation>
    <scope>NUCLEOTIDE SEQUENCE</scope>
    <source>
        <strain evidence="4">PC1</strain>
    </source>
</reference>
<keyword evidence="1" id="KW-1133">Transmembrane helix</keyword>
<evidence type="ECO:0000256" key="2">
    <source>
        <dbReference type="SAM" id="SignalP"/>
    </source>
</evidence>
<accession>A0A146KE00</accession>
<evidence type="ECO:0000313" key="4">
    <source>
        <dbReference type="EMBL" id="JAP94717.1"/>
    </source>
</evidence>
<organism evidence="4">
    <name type="scientific">Trepomonas sp. PC1</name>
    <dbReference type="NCBI Taxonomy" id="1076344"/>
    <lineage>
        <taxon>Eukaryota</taxon>
        <taxon>Metamonada</taxon>
        <taxon>Diplomonadida</taxon>
        <taxon>Hexamitidae</taxon>
        <taxon>Hexamitinae</taxon>
        <taxon>Trepomonas</taxon>
    </lineage>
</organism>
<feature type="transmembrane region" description="Helical" evidence="1">
    <location>
        <begin position="371"/>
        <end position="394"/>
    </location>
</feature>
<dbReference type="EMBL" id="GDID01001889">
    <property type="protein sequence ID" value="JAP94717.1"/>
    <property type="molecule type" value="Transcribed_RNA"/>
</dbReference>
<feature type="non-terminal residue" evidence="4">
    <location>
        <position position="1"/>
    </location>
</feature>
<gene>
    <name evidence="4" type="ORF">TPC1_12539</name>
</gene>
<feature type="domain" description="EGF-like" evidence="3">
    <location>
        <begin position="17"/>
        <end position="71"/>
    </location>
</feature>